<protein>
    <submittedName>
        <fullName evidence="2">Uncharacterized protein</fullName>
    </submittedName>
</protein>
<dbReference type="AlphaFoldDB" id="A0A655EDL6"/>
<evidence type="ECO:0000313" key="1">
    <source>
        <dbReference type="EMBL" id="CNU83885.1"/>
    </source>
</evidence>
<gene>
    <name evidence="2" type="ORF">ERS008198_04489</name>
    <name evidence="1" type="ORF">ERS008207_03601</name>
</gene>
<evidence type="ECO:0000313" key="4">
    <source>
        <dbReference type="Proteomes" id="UP000042394"/>
    </source>
</evidence>
<dbReference type="Proteomes" id="UP000041314">
    <property type="component" value="Unassembled WGS sequence"/>
</dbReference>
<name>A0A655EDL6_SALET</name>
<dbReference type="Proteomes" id="UP000042394">
    <property type="component" value="Unassembled WGS sequence"/>
</dbReference>
<evidence type="ECO:0000313" key="2">
    <source>
        <dbReference type="EMBL" id="CNV14936.1"/>
    </source>
</evidence>
<proteinExistence type="predicted"/>
<reference evidence="3 4" key="1">
    <citation type="submission" date="2015-03" db="EMBL/GenBank/DDBJ databases">
        <authorList>
            <consortium name="Pathogen Informatics"/>
        </authorList>
    </citation>
    <scope>NUCLEOTIDE SEQUENCE [LARGE SCALE GENOMIC DNA]</scope>
    <source>
        <strain evidence="2 3">A1104</strain>
        <strain evidence="1 4">D4891</strain>
    </source>
</reference>
<dbReference type="EMBL" id="CQPA01000061">
    <property type="protein sequence ID" value="CNV14936.1"/>
    <property type="molecule type" value="Genomic_DNA"/>
</dbReference>
<organism evidence="2 3">
    <name type="scientific">Salmonella enterica subsp. enterica serovar Bovismorbificans</name>
    <dbReference type="NCBI Taxonomy" id="58097"/>
    <lineage>
        <taxon>Bacteria</taxon>
        <taxon>Pseudomonadati</taxon>
        <taxon>Pseudomonadota</taxon>
        <taxon>Gammaproteobacteria</taxon>
        <taxon>Enterobacterales</taxon>
        <taxon>Enterobacteriaceae</taxon>
        <taxon>Salmonella</taxon>
    </lineage>
</organism>
<dbReference type="EMBL" id="CQPD01000042">
    <property type="protein sequence ID" value="CNU83885.1"/>
    <property type="molecule type" value="Genomic_DNA"/>
</dbReference>
<accession>A0A655EDL6</accession>
<evidence type="ECO:0000313" key="3">
    <source>
        <dbReference type="Proteomes" id="UP000041314"/>
    </source>
</evidence>
<sequence length="118" mass="14213">MRRRVHRIVRANHQHGIGIGEIIIDLVHLQHDVIRHFRLRQQHVHMPRQATRHRMNAETHVDPARAQFFGDFRHRILRLRYRHPIPRRNNDGVGVFQHLSGLFRRDFAMFASFLIVAR</sequence>